<evidence type="ECO:0000313" key="15">
    <source>
        <dbReference type="EMBL" id="KAA6394313.1"/>
    </source>
</evidence>
<dbReference type="GO" id="GO:0003924">
    <property type="term" value="F:GTPase activity"/>
    <property type="evidence" value="ECO:0007669"/>
    <property type="project" value="InterPro"/>
</dbReference>
<evidence type="ECO:0000256" key="6">
    <source>
        <dbReference type="ARBA" id="ARBA00022701"/>
    </source>
</evidence>
<gene>
    <name evidence="15" type="ORF">EZS28_010158</name>
</gene>
<dbReference type="AlphaFoldDB" id="A0A5J4WI21"/>
<dbReference type="InterPro" id="IPR000217">
    <property type="entry name" value="Tubulin"/>
</dbReference>
<name>A0A5J4WI21_9EUKA</name>
<evidence type="ECO:0000256" key="3">
    <source>
        <dbReference type="ARBA" id="ARBA00009636"/>
    </source>
</evidence>
<dbReference type="FunFam" id="3.30.1330.20:FF:000009">
    <property type="entry name" value="Tubulin beta chain"/>
    <property type="match status" value="1"/>
</dbReference>
<keyword evidence="10" id="KW-0342">GTP-binding</keyword>
<dbReference type="InterPro" id="IPR018316">
    <property type="entry name" value="Tubulin/FtsZ_2-layer-sand-dom"/>
</dbReference>
<dbReference type="InterPro" id="IPR036525">
    <property type="entry name" value="Tubulin/FtsZ_GTPase_sf"/>
</dbReference>
<keyword evidence="11" id="KW-0206">Cytoskeleton</keyword>
<keyword evidence="6" id="KW-0493">Microtubule</keyword>
<evidence type="ECO:0000256" key="4">
    <source>
        <dbReference type="ARBA" id="ARBA00011747"/>
    </source>
</evidence>
<evidence type="ECO:0000256" key="7">
    <source>
        <dbReference type="ARBA" id="ARBA00022723"/>
    </source>
</evidence>
<proteinExistence type="inferred from homology"/>
<comment type="subunit">
    <text evidence="4">Dimer of alpha and beta chains. A typical microtubule is a hollow water-filled tube with an outer diameter of 25 nm and an inner diameter of 15 nM. Alpha-beta heterodimers associate head-to-tail to form protofilaments running lengthwise along the microtubule wall with the beta-tubulin subunit facing the microtubule plus end conferring a structural polarity. Microtubules usually have 13 protofilaments but different protofilament numbers can be found in some organisms and specialized cells.</text>
</comment>
<dbReference type="CDD" id="cd02187">
    <property type="entry name" value="beta_tubulin"/>
    <property type="match status" value="1"/>
</dbReference>
<dbReference type="PANTHER" id="PTHR11588">
    <property type="entry name" value="TUBULIN"/>
    <property type="match status" value="1"/>
</dbReference>
<evidence type="ECO:0000256" key="9">
    <source>
        <dbReference type="ARBA" id="ARBA00022842"/>
    </source>
</evidence>
<reference evidence="15 16" key="1">
    <citation type="submission" date="2019-03" db="EMBL/GenBank/DDBJ databases">
        <title>Single cell metagenomics reveals metabolic interactions within the superorganism composed of flagellate Streblomastix strix and complex community of Bacteroidetes bacteria on its surface.</title>
        <authorList>
            <person name="Treitli S.C."/>
            <person name="Kolisko M."/>
            <person name="Husnik F."/>
            <person name="Keeling P."/>
            <person name="Hampl V."/>
        </authorList>
    </citation>
    <scope>NUCLEOTIDE SEQUENCE [LARGE SCALE GENOMIC DNA]</scope>
    <source>
        <strain evidence="15">ST1C</strain>
    </source>
</reference>
<dbReference type="Pfam" id="PF00091">
    <property type="entry name" value="Tubulin"/>
    <property type="match status" value="1"/>
</dbReference>
<comment type="cofactor">
    <cofactor evidence="1">
        <name>Mg(2+)</name>
        <dbReference type="ChEBI" id="CHEBI:18420"/>
    </cofactor>
</comment>
<sequence>MTHRTYLIGLYRKLRFLPNKSFCGKCVLCAILIDLESGTMESVHMGPFEQHFRFNHFIFGQTGAGNNWAKGHYNEGAELIDSILDVVRKVAEGSNCLQGFQFSHSLDGGTSAGTRTLLIAKVREKYPNRMMCTFYNVPSLNLVDNADEVMRIDNEAFFDINLYKPKIATPTYVNSNHIMLIVMSYITCFLRFAGQLNAELCKLNVNLIQFPSFHFFIVGLAPLTSHGTQQYRALSVSELTQRTFDVKNMIVASDPGHRRYLTEYTMFSGHMSTKEVYEQMLNVQNKKQSYFVEWIPNKINQAICDIPPKDLKMAVTFIGNSTTIQELFKRVSERYGRDEIHQIAIQFE</sequence>
<protein>
    <submittedName>
        <fullName evidence="15">Putative Tubulin beta-1 chain</fullName>
    </submittedName>
</protein>
<dbReference type="Gene3D" id="3.40.50.1440">
    <property type="entry name" value="Tubulin/FtsZ, GTPase domain"/>
    <property type="match status" value="1"/>
</dbReference>
<dbReference type="PRINTS" id="PR01163">
    <property type="entry name" value="BETATUBULIN"/>
</dbReference>
<keyword evidence="7" id="KW-0479">Metal-binding</keyword>
<dbReference type="InterPro" id="IPR008280">
    <property type="entry name" value="Tub_FtsZ_C"/>
</dbReference>
<evidence type="ECO:0000256" key="10">
    <source>
        <dbReference type="ARBA" id="ARBA00023134"/>
    </source>
</evidence>
<comment type="caution">
    <text evidence="15">The sequence shown here is derived from an EMBL/GenBank/DDBJ whole genome shotgun (WGS) entry which is preliminary data.</text>
</comment>
<accession>A0A5J4WI21</accession>
<evidence type="ECO:0000256" key="12">
    <source>
        <dbReference type="ARBA" id="ARBA00034296"/>
    </source>
</evidence>
<dbReference type="SMART" id="SM00865">
    <property type="entry name" value="Tubulin_C"/>
    <property type="match status" value="1"/>
</dbReference>
<comment type="similarity">
    <text evidence="3">Belongs to the tubulin family.</text>
</comment>
<dbReference type="Proteomes" id="UP000324800">
    <property type="component" value="Unassembled WGS sequence"/>
</dbReference>
<evidence type="ECO:0000256" key="5">
    <source>
        <dbReference type="ARBA" id="ARBA00022490"/>
    </source>
</evidence>
<dbReference type="GO" id="GO:0005200">
    <property type="term" value="F:structural constituent of cytoskeleton"/>
    <property type="evidence" value="ECO:0007669"/>
    <property type="project" value="InterPro"/>
</dbReference>
<dbReference type="Pfam" id="PF03953">
    <property type="entry name" value="Tubulin_C"/>
    <property type="match status" value="1"/>
</dbReference>
<organism evidence="15 16">
    <name type="scientific">Streblomastix strix</name>
    <dbReference type="NCBI Taxonomy" id="222440"/>
    <lineage>
        <taxon>Eukaryota</taxon>
        <taxon>Metamonada</taxon>
        <taxon>Preaxostyla</taxon>
        <taxon>Oxymonadida</taxon>
        <taxon>Streblomastigidae</taxon>
        <taxon>Streblomastix</taxon>
    </lineage>
</organism>
<feature type="domain" description="Tubulin/FtsZ 2-layer sandwich" evidence="14">
    <location>
        <begin position="196"/>
        <end position="333"/>
    </location>
</feature>
<comment type="function">
    <text evidence="12">Tubulin is the major constituent of microtubules, a cylinder consisting of laterally associated linear protofilaments composed of alpha- and beta-tubulin heterodimers. Microtubules grow by the addition of GTP-tubulin dimers to the microtubule end, where a stabilizing cap forms. Below the cap, tubulin dimers are in GDP-bound state, owing to GTPase activity of alpha-tubulin.</text>
</comment>
<evidence type="ECO:0000259" key="14">
    <source>
        <dbReference type="SMART" id="SM00865"/>
    </source>
</evidence>
<dbReference type="SUPFAM" id="SSF55307">
    <property type="entry name" value="Tubulin C-terminal domain-like"/>
    <property type="match status" value="1"/>
</dbReference>
<evidence type="ECO:0000313" key="16">
    <source>
        <dbReference type="Proteomes" id="UP000324800"/>
    </source>
</evidence>
<keyword evidence="8" id="KW-0547">Nucleotide-binding</keyword>
<dbReference type="InterPro" id="IPR003008">
    <property type="entry name" value="Tubulin_FtsZ_GTPase"/>
</dbReference>
<dbReference type="GO" id="GO:0046872">
    <property type="term" value="F:metal ion binding"/>
    <property type="evidence" value="ECO:0007669"/>
    <property type="project" value="UniProtKB-KW"/>
</dbReference>
<dbReference type="PRINTS" id="PR01161">
    <property type="entry name" value="TUBULIN"/>
</dbReference>
<dbReference type="GO" id="GO:0005874">
    <property type="term" value="C:microtubule"/>
    <property type="evidence" value="ECO:0007669"/>
    <property type="project" value="UniProtKB-KW"/>
</dbReference>
<dbReference type="OrthoDB" id="1662883at2759"/>
<evidence type="ECO:0000256" key="8">
    <source>
        <dbReference type="ARBA" id="ARBA00022741"/>
    </source>
</evidence>
<dbReference type="InterPro" id="IPR002453">
    <property type="entry name" value="Beta_tubulin"/>
</dbReference>
<dbReference type="SUPFAM" id="SSF52490">
    <property type="entry name" value="Tubulin nucleotide-binding domain-like"/>
    <property type="match status" value="1"/>
</dbReference>
<dbReference type="GO" id="GO:0005525">
    <property type="term" value="F:GTP binding"/>
    <property type="evidence" value="ECO:0007669"/>
    <property type="project" value="UniProtKB-KW"/>
</dbReference>
<comment type="subcellular location">
    <subcellularLocation>
        <location evidence="2">Cytoplasm</location>
        <location evidence="2">Cytoskeleton</location>
    </subcellularLocation>
</comment>
<keyword evidence="9" id="KW-0460">Magnesium</keyword>
<evidence type="ECO:0000256" key="11">
    <source>
        <dbReference type="ARBA" id="ARBA00023212"/>
    </source>
</evidence>
<keyword evidence="5" id="KW-0963">Cytoplasm</keyword>
<evidence type="ECO:0000256" key="1">
    <source>
        <dbReference type="ARBA" id="ARBA00001946"/>
    </source>
</evidence>
<feature type="domain" description="Tubulin/FtsZ GTPase" evidence="13">
    <location>
        <begin position="18"/>
        <end position="194"/>
    </location>
</feature>
<dbReference type="InterPro" id="IPR037103">
    <property type="entry name" value="Tubulin/FtsZ-like_C"/>
</dbReference>
<evidence type="ECO:0000256" key="2">
    <source>
        <dbReference type="ARBA" id="ARBA00004245"/>
    </source>
</evidence>
<evidence type="ECO:0000259" key="13">
    <source>
        <dbReference type="SMART" id="SM00864"/>
    </source>
</evidence>
<dbReference type="Gene3D" id="3.30.1330.20">
    <property type="entry name" value="Tubulin/FtsZ, C-terminal domain"/>
    <property type="match status" value="1"/>
</dbReference>
<dbReference type="EMBL" id="SNRW01001975">
    <property type="protein sequence ID" value="KAA6394313.1"/>
    <property type="molecule type" value="Genomic_DNA"/>
</dbReference>
<dbReference type="GO" id="GO:0007017">
    <property type="term" value="P:microtubule-based process"/>
    <property type="evidence" value="ECO:0007669"/>
    <property type="project" value="InterPro"/>
</dbReference>
<dbReference type="SMART" id="SM00864">
    <property type="entry name" value="Tubulin"/>
    <property type="match status" value="1"/>
</dbReference>